<evidence type="ECO:0000259" key="2">
    <source>
        <dbReference type="Pfam" id="PF07238"/>
    </source>
</evidence>
<keyword evidence="1" id="KW-0812">Transmembrane</keyword>
<comment type="caution">
    <text evidence="3">The sequence shown here is derived from an EMBL/GenBank/DDBJ whole genome shotgun (WGS) entry which is preliminary data.</text>
</comment>
<feature type="domain" description="PilZ" evidence="2">
    <location>
        <begin position="6"/>
        <end position="96"/>
    </location>
</feature>
<dbReference type="InterPro" id="IPR009875">
    <property type="entry name" value="PilZ_domain"/>
</dbReference>
<name>A0ABQ5QD94_9BACT</name>
<protein>
    <recommendedName>
        <fullName evidence="2">PilZ domain-containing protein</fullName>
    </recommendedName>
</protein>
<dbReference type="RefSeq" id="WP_285571610.1">
    <property type="nucleotide sequence ID" value="NZ_BSDE01000002.1"/>
</dbReference>
<accession>A0ABQ5QD94</accession>
<dbReference type="EMBL" id="BSDE01000002">
    <property type="protein sequence ID" value="GLH72642.1"/>
    <property type="molecule type" value="Genomic_DNA"/>
</dbReference>
<proteinExistence type="predicted"/>
<keyword evidence="1" id="KW-1133">Transmembrane helix</keyword>
<evidence type="ECO:0000313" key="4">
    <source>
        <dbReference type="Proteomes" id="UP001165069"/>
    </source>
</evidence>
<gene>
    <name evidence="3" type="ORF">GETHLI_11440</name>
</gene>
<keyword evidence="4" id="KW-1185">Reference proteome</keyword>
<dbReference type="Gene3D" id="2.40.10.220">
    <property type="entry name" value="predicted glycosyltransferase like domains"/>
    <property type="match status" value="1"/>
</dbReference>
<keyword evidence="1" id="KW-0472">Membrane</keyword>
<feature type="transmembrane region" description="Helical" evidence="1">
    <location>
        <begin position="146"/>
        <end position="168"/>
    </location>
</feature>
<reference evidence="3 4" key="1">
    <citation type="journal article" date="2023" name="Antonie Van Leeuwenhoek">
        <title>Mesoterricola silvestris gen. nov., sp. nov., Mesoterricola sediminis sp. nov., Geothrix oryzae sp. nov., Geothrix edaphica sp. nov., Geothrix rubra sp. nov., and Geothrix limicola sp. nov., six novel members of Acidobacteriota isolated from soils.</title>
        <authorList>
            <person name="Itoh H."/>
            <person name="Sugisawa Y."/>
            <person name="Mise K."/>
            <person name="Xu Z."/>
            <person name="Kuniyasu M."/>
            <person name="Ushijima N."/>
            <person name="Kawano K."/>
            <person name="Kobayashi E."/>
            <person name="Shiratori Y."/>
            <person name="Masuda Y."/>
            <person name="Senoo K."/>
        </authorList>
    </citation>
    <scope>NUCLEOTIDE SEQUENCE [LARGE SCALE GENOMIC DNA]</scope>
    <source>
        <strain evidence="3 4">Red804</strain>
    </source>
</reference>
<sequence>MTSSADQRAYERLPFSQKVRVVSAGRVAAYAMVINIGMGGILLGSTSPLPVGSQCKVAIPVPDGGGIKRIVAEGTVVRGDSGGTAVKFAQAIEPSRFEALFRSAPVSTHSSLLAGYLAYFEVSRDKDLANCEKLLGVSKRAFRTTFYITFCSCISLAILPVWLLRSLIPAYPNWIKIALCFGYGAIWLAVIQPSIDLSVFHFLKHRRSSQPNP</sequence>
<evidence type="ECO:0000256" key="1">
    <source>
        <dbReference type="SAM" id="Phobius"/>
    </source>
</evidence>
<organism evidence="3 4">
    <name type="scientific">Geothrix limicola</name>
    <dbReference type="NCBI Taxonomy" id="2927978"/>
    <lineage>
        <taxon>Bacteria</taxon>
        <taxon>Pseudomonadati</taxon>
        <taxon>Acidobacteriota</taxon>
        <taxon>Holophagae</taxon>
        <taxon>Holophagales</taxon>
        <taxon>Holophagaceae</taxon>
        <taxon>Geothrix</taxon>
    </lineage>
</organism>
<dbReference type="Proteomes" id="UP001165069">
    <property type="component" value="Unassembled WGS sequence"/>
</dbReference>
<dbReference type="SUPFAM" id="SSF141371">
    <property type="entry name" value="PilZ domain-like"/>
    <property type="match status" value="1"/>
</dbReference>
<evidence type="ECO:0000313" key="3">
    <source>
        <dbReference type="EMBL" id="GLH72642.1"/>
    </source>
</evidence>
<feature type="transmembrane region" description="Helical" evidence="1">
    <location>
        <begin position="174"/>
        <end position="203"/>
    </location>
</feature>
<dbReference type="Pfam" id="PF07238">
    <property type="entry name" value="PilZ"/>
    <property type="match status" value="1"/>
</dbReference>